<accession>A0A369V029</accession>
<protein>
    <submittedName>
        <fullName evidence="2">CHAT domain-containing protein</fullName>
    </submittedName>
</protein>
<name>A0A369V029_9ACTN</name>
<dbReference type="InterPro" id="IPR011990">
    <property type="entry name" value="TPR-like_helical_dom_sf"/>
</dbReference>
<dbReference type="Pfam" id="PF12770">
    <property type="entry name" value="CHAT"/>
    <property type="match status" value="1"/>
</dbReference>
<sequence>MVVMAANRSGSGVAMAEDDSAERGLKEIADRLRRRTRSDSLDLFERIRILLKDTGYPMLFDMAQAQARGADRTVMAAEGERAFATARTAREDGRRRLCVLHLSRAVAHCLLAGDMQMTSTSLGNLGMQLSELGRLRLGTAVQQTAAELKRLIGAEPANVARSLMLIALNRFRQGAYADCLHHLQQAERVLEPNAERRDLADRARRAGELRLRFERTLRTGEAESAEPVLTLAADAARARAAGDRGAEMRALFEAAEQFHTRLTMNAEAALYAAAAADLAADAADPLAHARALLLAGSARMECGGFRDAQDAFEAGVTVLRGVEAGLLEIELDACLALVLSLDGALDAAHGRIDMLLEKAARLPMNEGLQDGYARIGGGFKRMDDLAAAIKIFTAAGARLYEADMRNEGAFVLVNGLADCFLSLHQSENAIKVLDHALQQPRDGAHDAPIAHSHLHMARAYVLLHDTEQAQQALDRAEPYLSAAEDSWLDRYAMAVRNEVLHLLVTRTVSVMAADTKAGAGSPGQEASVRLLRERVLELSAPETTGQAEELARLSTELGSALDRANREHDARQAFLLAFRTTLKWGIPQLQGLVLQNYGVLRARYRHAASARRIFRAALRQKDLHAGGTDRFSSLIGIAQADMALGRQPDSDWTELAESELDRRPPDERAVLLLVTSHLHEGAGRLQEAADNALQALDHLREHGPADDRTRALNAAAGLALRLGRFEEAEQYAGEALDVVEASISLHIDDEPQEWRTVGNRATELKLLALAHGGLERAGDALHVLEMSKVRTLLRRHGLWQVRRPAAFPAELAQREDDILISLKALDYFAPGGSRAIPLSRETLMHDLRSQAREFWGSLPEPWQDYGALRLGRPGDPRALAADTGAHFVVLFPAAAHTLAWHVTPDGVVRNWSAIPLSAAECRRAVHSVRRALKDNKPVPRRWAAFSEVLTSSWLAHVPPGETVCFVPSGALLELPFALLRADNGHLVDRNAVVCLPALSLLAYFDQARHTSPPVRAVVLGDSLGDLPGARKEAREIADRLDTTAFLGPQVRQLVMEGALRGCNLLHVSGHARFDATDPERSGFVLADGSVFSARDALGNRLDAELAVLSGCDSGRLDWAARDTLTGVSAGLLASGFRSIVATSWPIPDKPTRMLCRAFYTNLLDEGMTVAQALRYAQMQLSAHRRFSEPYFWGAFRVFGDWRWSVQQRAGHHAGGGGEGARN</sequence>
<dbReference type="SUPFAM" id="SSF48452">
    <property type="entry name" value="TPR-like"/>
    <property type="match status" value="1"/>
</dbReference>
<dbReference type="EMBL" id="QQBH01000060">
    <property type="protein sequence ID" value="RDD83909.1"/>
    <property type="molecule type" value="Genomic_DNA"/>
</dbReference>
<dbReference type="Proteomes" id="UP000253742">
    <property type="component" value="Unassembled WGS sequence"/>
</dbReference>
<dbReference type="InterPro" id="IPR024983">
    <property type="entry name" value="CHAT_dom"/>
</dbReference>
<comment type="caution">
    <text evidence="2">The sequence shown here is derived from an EMBL/GenBank/DDBJ whole genome shotgun (WGS) entry which is preliminary data.</text>
</comment>
<organism evidence="2 3">
    <name type="scientific">Streptomyces parvulus</name>
    <dbReference type="NCBI Taxonomy" id="146923"/>
    <lineage>
        <taxon>Bacteria</taxon>
        <taxon>Bacillati</taxon>
        <taxon>Actinomycetota</taxon>
        <taxon>Actinomycetes</taxon>
        <taxon>Kitasatosporales</taxon>
        <taxon>Streptomycetaceae</taxon>
        <taxon>Streptomyces</taxon>
    </lineage>
</organism>
<evidence type="ECO:0000313" key="2">
    <source>
        <dbReference type="EMBL" id="RDD83909.1"/>
    </source>
</evidence>
<dbReference type="AlphaFoldDB" id="A0A369V029"/>
<dbReference type="PANTHER" id="PTHR10098:SF108">
    <property type="entry name" value="TETRATRICOPEPTIDE REPEAT PROTEIN 28"/>
    <property type="match status" value="1"/>
</dbReference>
<feature type="domain" description="CHAT" evidence="1">
    <location>
        <begin position="957"/>
        <end position="1200"/>
    </location>
</feature>
<reference evidence="2 3" key="1">
    <citation type="submission" date="2018-07" db="EMBL/GenBank/DDBJ databases">
        <title>Genome guided investigation of antibiotics producing actinomycetales strain isolated from a Macau mangrove ecosystem.</title>
        <authorList>
            <person name="Hu D."/>
        </authorList>
    </citation>
    <scope>NUCLEOTIDE SEQUENCE [LARGE SCALE GENOMIC DNA]</scope>
    <source>
        <strain evidence="2 3">2297</strain>
    </source>
</reference>
<proteinExistence type="predicted"/>
<dbReference type="PANTHER" id="PTHR10098">
    <property type="entry name" value="RAPSYN-RELATED"/>
    <property type="match status" value="1"/>
</dbReference>
<evidence type="ECO:0000313" key="3">
    <source>
        <dbReference type="Proteomes" id="UP000253742"/>
    </source>
</evidence>
<evidence type="ECO:0000259" key="1">
    <source>
        <dbReference type="Pfam" id="PF12770"/>
    </source>
</evidence>
<gene>
    <name evidence="2" type="ORF">DVZ84_38005</name>
</gene>
<dbReference type="Gene3D" id="1.25.40.10">
    <property type="entry name" value="Tetratricopeptide repeat domain"/>
    <property type="match status" value="2"/>
</dbReference>